<sequence>MAKRILPLALAIALLAPTTLPAPALAVQGEEPDGTVPENPRDFSGVWMNDNSLDERLKREGLRRLDPNAPPPPPPPPPPLTEEYHVVRQQMLAQRARWEEGVEPCSWPGTVRLMGYPYPFEILHTPGRITIIFETESQVRRIFLDRSEHLPFDELDPSYNGDSIGYWEGDTLVVSTVGFNTLTELGGQVPHSEEMRLTERFRFIDGDTMVMDMTITDPLALTAPIERRFVYSKRPEWRIREYTCLENNRDAPGADGQRAGGVVAAPSE</sequence>
<proteinExistence type="predicted"/>
<feature type="chain" id="PRO_5032622788" evidence="2">
    <location>
        <begin position="27"/>
        <end position="268"/>
    </location>
</feature>
<accession>A0A844YYW1</accession>
<evidence type="ECO:0000256" key="1">
    <source>
        <dbReference type="SAM" id="MobiDB-lite"/>
    </source>
</evidence>
<protein>
    <submittedName>
        <fullName evidence="3">Uncharacterized protein</fullName>
    </submittedName>
</protein>
<dbReference type="AlphaFoldDB" id="A0A844YYW1"/>
<dbReference type="SUPFAM" id="SSF101447">
    <property type="entry name" value="Formin homology 2 domain (FH2 domain)"/>
    <property type="match status" value="1"/>
</dbReference>
<comment type="caution">
    <text evidence="3">The sequence shown here is derived from an EMBL/GenBank/DDBJ whole genome shotgun (WGS) entry which is preliminary data.</text>
</comment>
<evidence type="ECO:0000313" key="3">
    <source>
        <dbReference type="EMBL" id="MXO71971.1"/>
    </source>
</evidence>
<name>A0A844YYW1_9SPHN</name>
<gene>
    <name evidence="3" type="ORF">GRI99_10020</name>
</gene>
<dbReference type="OrthoDB" id="7054794at2"/>
<dbReference type="RefSeq" id="WP_160771897.1">
    <property type="nucleotide sequence ID" value="NZ_WTYV01000003.1"/>
</dbReference>
<feature type="compositionally biased region" description="Pro residues" evidence="1">
    <location>
        <begin position="68"/>
        <end position="80"/>
    </location>
</feature>
<dbReference type="Proteomes" id="UP000466966">
    <property type="component" value="Unassembled WGS sequence"/>
</dbReference>
<feature type="region of interest" description="Disordered" evidence="1">
    <location>
        <begin position="249"/>
        <end position="268"/>
    </location>
</feature>
<organism evidence="3 4">
    <name type="scientific">Alteraurantiacibacter buctensis</name>
    <dbReference type="NCBI Taxonomy" id="1503981"/>
    <lineage>
        <taxon>Bacteria</taxon>
        <taxon>Pseudomonadati</taxon>
        <taxon>Pseudomonadota</taxon>
        <taxon>Alphaproteobacteria</taxon>
        <taxon>Sphingomonadales</taxon>
        <taxon>Erythrobacteraceae</taxon>
        <taxon>Alteraurantiacibacter</taxon>
    </lineage>
</organism>
<keyword evidence="2" id="KW-0732">Signal</keyword>
<keyword evidence="4" id="KW-1185">Reference proteome</keyword>
<reference evidence="3 4" key="1">
    <citation type="submission" date="2019-12" db="EMBL/GenBank/DDBJ databases">
        <title>Genomic-based taxomic classification of the family Erythrobacteraceae.</title>
        <authorList>
            <person name="Xu L."/>
        </authorList>
    </citation>
    <scope>NUCLEOTIDE SEQUENCE [LARGE SCALE GENOMIC DNA]</scope>
    <source>
        <strain evidence="3 4">M0322</strain>
    </source>
</reference>
<evidence type="ECO:0000256" key="2">
    <source>
        <dbReference type="SAM" id="SignalP"/>
    </source>
</evidence>
<dbReference type="EMBL" id="WTYV01000003">
    <property type="protein sequence ID" value="MXO71971.1"/>
    <property type="molecule type" value="Genomic_DNA"/>
</dbReference>
<feature type="region of interest" description="Disordered" evidence="1">
    <location>
        <begin position="62"/>
        <end position="82"/>
    </location>
</feature>
<feature type="signal peptide" evidence="2">
    <location>
        <begin position="1"/>
        <end position="26"/>
    </location>
</feature>
<evidence type="ECO:0000313" key="4">
    <source>
        <dbReference type="Proteomes" id="UP000466966"/>
    </source>
</evidence>
<feature type="region of interest" description="Disordered" evidence="1">
    <location>
        <begin position="28"/>
        <end position="48"/>
    </location>
</feature>